<feature type="region of interest" description="Disordered" evidence="1">
    <location>
        <begin position="1"/>
        <end position="70"/>
    </location>
</feature>
<dbReference type="Gene3D" id="3.20.20.190">
    <property type="entry name" value="Phosphatidylinositol (PI) phosphodiesterase"/>
    <property type="match status" value="1"/>
</dbReference>
<protein>
    <recommendedName>
        <fullName evidence="5">PLC-like phosphodiesterase</fullName>
    </recommendedName>
</protein>
<dbReference type="PANTHER" id="PTHR13593:SF140">
    <property type="entry name" value="PLC-LIKE PHOSPHODIESTERASE"/>
    <property type="match status" value="1"/>
</dbReference>
<evidence type="ECO:0008006" key="5">
    <source>
        <dbReference type="Google" id="ProtNLM"/>
    </source>
</evidence>
<dbReference type="GO" id="GO:0008081">
    <property type="term" value="F:phosphoric diester hydrolase activity"/>
    <property type="evidence" value="ECO:0007669"/>
    <property type="project" value="InterPro"/>
</dbReference>
<reference evidence="3" key="1">
    <citation type="submission" date="2021-07" db="EMBL/GenBank/DDBJ databases">
        <title>Draft genome of Mortierella alpina, strain LL118, isolated from an aspen leaf litter sample.</title>
        <authorList>
            <person name="Yang S."/>
            <person name="Vinatzer B.A."/>
        </authorList>
    </citation>
    <scope>NUCLEOTIDE SEQUENCE</scope>
    <source>
        <strain evidence="3">LL118</strain>
    </source>
</reference>
<keyword evidence="2" id="KW-0812">Transmembrane</keyword>
<dbReference type="Pfam" id="PF26146">
    <property type="entry name" value="PI-PLC_X"/>
    <property type="match status" value="1"/>
</dbReference>
<dbReference type="InterPro" id="IPR017946">
    <property type="entry name" value="PLC-like_Pdiesterase_TIM-brl"/>
</dbReference>
<organism evidence="3 4">
    <name type="scientific">Mortierella alpina</name>
    <name type="common">Oleaginous fungus</name>
    <name type="synonym">Mortierella renispora</name>
    <dbReference type="NCBI Taxonomy" id="64518"/>
    <lineage>
        <taxon>Eukaryota</taxon>
        <taxon>Fungi</taxon>
        <taxon>Fungi incertae sedis</taxon>
        <taxon>Mucoromycota</taxon>
        <taxon>Mortierellomycotina</taxon>
        <taxon>Mortierellomycetes</taxon>
        <taxon>Mortierellales</taxon>
        <taxon>Mortierellaceae</taxon>
        <taxon>Mortierella</taxon>
    </lineage>
</organism>
<dbReference type="Proteomes" id="UP000717515">
    <property type="component" value="Unassembled WGS sequence"/>
</dbReference>
<dbReference type="InterPro" id="IPR051057">
    <property type="entry name" value="PI-PLC_domain"/>
</dbReference>
<keyword evidence="2" id="KW-0472">Membrane</keyword>
<dbReference type="CDD" id="cd08557">
    <property type="entry name" value="PI-PLCc_bacteria_like"/>
    <property type="match status" value="1"/>
</dbReference>
<proteinExistence type="predicted"/>
<feature type="transmembrane region" description="Helical" evidence="2">
    <location>
        <begin position="72"/>
        <end position="93"/>
    </location>
</feature>
<accession>A0A9P8A7A1</accession>
<dbReference type="PANTHER" id="PTHR13593">
    <property type="match status" value="1"/>
</dbReference>
<feature type="compositionally biased region" description="Polar residues" evidence="1">
    <location>
        <begin position="1"/>
        <end position="10"/>
    </location>
</feature>
<dbReference type="EMBL" id="JAIFTL010000095">
    <property type="protein sequence ID" value="KAG9323592.1"/>
    <property type="molecule type" value="Genomic_DNA"/>
</dbReference>
<evidence type="ECO:0000313" key="3">
    <source>
        <dbReference type="EMBL" id="KAG9323592.1"/>
    </source>
</evidence>
<dbReference type="AlphaFoldDB" id="A0A9P8A7A1"/>
<sequence>MTISTPSATSRVRRRAMSSKAYQTKDSEANCNSSHGSTQRKHISGSRQKLCAPPEVKTRHPNRTSPYQRPSLPIMTTMGFWIVTIVVLMLSFAQPTQAVAETTAYRGPVPQVPCPPAHLGATSQTLKSRIPPRIAQKQHTRWNMDCLRRQEAAALGRDTTRDNNLMKRDAVLASERNAAVIGARGGQPIRNKARAVEAVAAVNSTNMVCNGRADLCDLRYNQVTYPATHNSASYDLKYDCGLATETCLKSTTVCNAQAQNCTLGWETRCTKLSNSCEAKLPNWLHWLCGAFSSTCEVTEQFCLGWEQICTGSVEVCELWGSTCDDIIPDWAILCLWENQPGHTVAQQLADGIRFLDLGTCLTKNNTQVVMCHGNGGLRALGHPLDSILTQILDFMNANPYEVITVEFNENDGDIALLSQMIVEKILKTFRQPSGELMFWQRKDVHEAFPSLREMILANKRIMLFFGDTYYPIPDPKPAWANHKDTWKQDGFQYTSTDTTPAQLNQSYYEWCTQGPPTDGSYIRWQQIDINMAILQEDIISSIKKGQIPQLCIGPLAKETNSAMLDAIGDFCYGRWPYWFRVRVNDYWEGNVFKAANLFNDRNVARVKAGDTITPY</sequence>
<name>A0A9P8A7A1_MORAP</name>
<evidence type="ECO:0000313" key="4">
    <source>
        <dbReference type="Proteomes" id="UP000717515"/>
    </source>
</evidence>
<gene>
    <name evidence="3" type="ORF">KVV02_004842</name>
</gene>
<keyword evidence="2" id="KW-1133">Transmembrane helix</keyword>
<dbReference type="SUPFAM" id="SSF51695">
    <property type="entry name" value="PLC-like phosphodiesterases"/>
    <property type="match status" value="1"/>
</dbReference>
<evidence type="ECO:0000256" key="2">
    <source>
        <dbReference type="SAM" id="Phobius"/>
    </source>
</evidence>
<dbReference type="GO" id="GO:0006629">
    <property type="term" value="P:lipid metabolic process"/>
    <property type="evidence" value="ECO:0007669"/>
    <property type="project" value="InterPro"/>
</dbReference>
<evidence type="ECO:0000256" key="1">
    <source>
        <dbReference type="SAM" id="MobiDB-lite"/>
    </source>
</evidence>
<comment type="caution">
    <text evidence="3">The sequence shown here is derived from an EMBL/GenBank/DDBJ whole genome shotgun (WGS) entry which is preliminary data.</text>
</comment>